<gene>
    <name evidence="2" type="ORF">HAX54_033619</name>
</gene>
<feature type="region of interest" description="Disordered" evidence="1">
    <location>
        <begin position="166"/>
        <end position="220"/>
    </location>
</feature>
<dbReference type="EMBL" id="JACEIK010004305">
    <property type="protein sequence ID" value="MCD9644991.1"/>
    <property type="molecule type" value="Genomic_DNA"/>
</dbReference>
<evidence type="ECO:0000313" key="2">
    <source>
        <dbReference type="EMBL" id="MCD9644991.1"/>
    </source>
</evidence>
<feature type="compositionally biased region" description="Polar residues" evidence="1">
    <location>
        <begin position="168"/>
        <end position="180"/>
    </location>
</feature>
<feature type="region of interest" description="Disordered" evidence="1">
    <location>
        <begin position="87"/>
        <end position="133"/>
    </location>
</feature>
<proteinExistence type="predicted"/>
<reference evidence="2 3" key="1">
    <citation type="journal article" date="2021" name="BMC Genomics">
        <title>Datura genome reveals duplications of psychoactive alkaloid biosynthetic genes and high mutation rate following tissue culture.</title>
        <authorList>
            <person name="Rajewski A."/>
            <person name="Carter-House D."/>
            <person name="Stajich J."/>
            <person name="Litt A."/>
        </authorList>
    </citation>
    <scope>NUCLEOTIDE SEQUENCE [LARGE SCALE GENOMIC DNA]</scope>
    <source>
        <strain evidence="2">AR-01</strain>
    </source>
</reference>
<evidence type="ECO:0000256" key="1">
    <source>
        <dbReference type="SAM" id="MobiDB-lite"/>
    </source>
</evidence>
<organism evidence="2 3">
    <name type="scientific">Datura stramonium</name>
    <name type="common">Jimsonweed</name>
    <name type="synonym">Common thornapple</name>
    <dbReference type="NCBI Taxonomy" id="4076"/>
    <lineage>
        <taxon>Eukaryota</taxon>
        <taxon>Viridiplantae</taxon>
        <taxon>Streptophyta</taxon>
        <taxon>Embryophyta</taxon>
        <taxon>Tracheophyta</taxon>
        <taxon>Spermatophyta</taxon>
        <taxon>Magnoliopsida</taxon>
        <taxon>eudicotyledons</taxon>
        <taxon>Gunneridae</taxon>
        <taxon>Pentapetalae</taxon>
        <taxon>asterids</taxon>
        <taxon>lamiids</taxon>
        <taxon>Solanales</taxon>
        <taxon>Solanaceae</taxon>
        <taxon>Solanoideae</taxon>
        <taxon>Datureae</taxon>
        <taxon>Datura</taxon>
    </lineage>
</organism>
<accession>A0ABS8VDZ0</accession>
<keyword evidence="3" id="KW-1185">Reference proteome</keyword>
<dbReference type="PANTHER" id="PTHR38932:SF1">
    <property type="entry name" value="DUF4005 DOMAIN-CONTAINING PROTEIN"/>
    <property type="match status" value="1"/>
</dbReference>
<dbReference type="PANTHER" id="PTHR38932">
    <property type="entry name" value="BNAC03G64660D PROTEIN"/>
    <property type="match status" value="1"/>
</dbReference>
<dbReference type="Proteomes" id="UP000823775">
    <property type="component" value="Unassembled WGS sequence"/>
</dbReference>
<evidence type="ECO:0000313" key="3">
    <source>
        <dbReference type="Proteomes" id="UP000823775"/>
    </source>
</evidence>
<protein>
    <submittedName>
        <fullName evidence="2">Uncharacterized protein</fullName>
    </submittedName>
</protein>
<feature type="compositionally biased region" description="Polar residues" evidence="1">
    <location>
        <begin position="102"/>
        <end position="116"/>
    </location>
</feature>
<comment type="caution">
    <text evidence="2">The sequence shown here is derived from an EMBL/GenBank/DDBJ whole genome shotgun (WGS) entry which is preliminary data.</text>
</comment>
<sequence length="220" mass="24365">MISWIFSEYNPDFAALILLTDMGFHFSGTETAGGLLVRLQKEEDDQYAYESLPSLKAFESLSISDFSSSDDSPTSVVRIPRACILSPDRHGLPSSRGRTKDSNQNISGGSKTNARANSVPRPRAVLSSPDNDQMISMRSKMKAEVFSSLKNHNSCQNRHHIKCKTFPKSIQDSYSTSGSKGSKETDDAKLDSRARARLVKGDPNRRTHLLEGDQHSVRSK</sequence>
<name>A0ABS8VDZ0_DATST</name>
<feature type="compositionally biased region" description="Basic and acidic residues" evidence="1">
    <location>
        <begin position="181"/>
        <end position="220"/>
    </location>
</feature>